<keyword evidence="2 5" id="KW-0812">Transmembrane</keyword>
<dbReference type="Pfam" id="PF03168">
    <property type="entry name" value="LEA_2"/>
    <property type="match status" value="1"/>
</dbReference>
<evidence type="ECO:0000256" key="5">
    <source>
        <dbReference type="SAM" id="Phobius"/>
    </source>
</evidence>
<protein>
    <recommendedName>
        <fullName evidence="6">Late embryogenesis abundant protein LEA-2 subgroup domain-containing protein</fullName>
    </recommendedName>
</protein>
<dbReference type="AlphaFoldDB" id="A0A835RP34"/>
<keyword evidence="3 5" id="KW-1133">Transmembrane helix</keyword>
<dbReference type="GO" id="GO:0005886">
    <property type="term" value="C:plasma membrane"/>
    <property type="evidence" value="ECO:0007669"/>
    <property type="project" value="TreeGrafter"/>
</dbReference>
<dbReference type="EMBL" id="JADCNM010000003">
    <property type="protein sequence ID" value="KAG0489693.1"/>
    <property type="molecule type" value="Genomic_DNA"/>
</dbReference>
<comment type="caution">
    <text evidence="7">The sequence shown here is derived from an EMBL/GenBank/DDBJ whole genome shotgun (WGS) entry which is preliminary data.</text>
</comment>
<sequence>MGKDELHEVSVAPIPPPLLPMEKHFSTADDTSACHLFTSAVFSLIKLTITVVLLLLIVITVLFFAFHPKELQAYVEDAALSQFDLDGNLLRYNLTLAIAVRNPNNKLGVYYDSVEARALYDGSRFGFAVLPIFFQEEESTAIIKPDFNGFGSLTGDAVAATYESEKERGFYTIEVVFHARIRVKAGALKMRVKKQVDCRVKLPVAAGGGESPAAAVAPVFLQRTECDVSYTWFLF</sequence>
<evidence type="ECO:0000256" key="1">
    <source>
        <dbReference type="ARBA" id="ARBA00004167"/>
    </source>
</evidence>
<dbReference type="InterPro" id="IPR044839">
    <property type="entry name" value="NDR1-like"/>
</dbReference>
<comment type="subcellular location">
    <subcellularLocation>
        <location evidence="1">Membrane</location>
        <topology evidence="1">Single-pass membrane protein</topology>
    </subcellularLocation>
</comment>
<evidence type="ECO:0000313" key="8">
    <source>
        <dbReference type="Proteomes" id="UP000639772"/>
    </source>
</evidence>
<feature type="transmembrane region" description="Helical" evidence="5">
    <location>
        <begin position="44"/>
        <end position="66"/>
    </location>
</feature>
<dbReference type="PANTHER" id="PTHR31415">
    <property type="entry name" value="OS05G0367900 PROTEIN"/>
    <property type="match status" value="1"/>
</dbReference>
<proteinExistence type="predicted"/>
<reference evidence="7 8" key="1">
    <citation type="journal article" date="2020" name="Nat. Food">
        <title>A phased Vanilla planifolia genome enables genetic improvement of flavour and production.</title>
        <authorList>
            <person name="Hasing T."/>
            <person name="Tang H."/>
            <person name="Brym M."/>
            <person name="Khazi F."/>
            <person name="Huang T."/>
            <person name="Chambers A.H."/>
        </authorList>
    </citation>
    <scope>NUCLEOTIDE SEQUENCE [LARGE SCALE GENOMIC DNA]</scope>
    <source>
        <tissue evidence="7">Leaf</tissue>
    </source>
</reference>
<dbReference type="OrthoDB" id="1889094at2759"/>
<organism evidence="7 8">
    <name type="scientific">Vanilla planifolia</name>
    <name type="common">Vanilla</name>
    <dbReference type="NCBI Taxonomy" id="51239"/>
    <lineage>
        <taxon>Eukaryota</taxon>
        <taxon>Viridiplantae</taxon>
        <taxon>Streptophyta</taxon>
        <taxon>Embryophyta</taxon>
        <taxon>Tracheophyta</taxon>
        <taxon>Spermatophyta</taxon>
        <taxon>Magnoliopsida</taxon>
        <taxon>Liliopsida</taxon>
        <taxon>Asparagales</taxon>
        <taxon>Orchidaceae</taxon>
        <taxon>Vanilloideae</taxon>
        <taxon>Vanilleae</taxon>
        <taxon>Vanilla</taxon>
    </lineage>
</organism>
<evidence type="ECO:0000259" key="6">
    <source>
        <dbReference type="Pfam" id="PF03168"/>
    </source>
</evidence>
<dbReference type="GO" id="GO:0009506">
    <property type="term" value="C:plasmodesma"/>
    <property type="evidence" value="ECO:0007669"/>
    <property type="project" value="TreeGrafter"/>
</dbReference>
<dbReference type="InterPro" id="IPR004864">
    <property type="entry name" value="LEA_2"/>
</dbReference>
<evidence type="ECO:0000256" key="2">
    <source>
        <dbReference type="ARBA" id="ARBA00022692"/>
    </source>
</evidence>
<evidence type="ECO:0000256" key="4">
    <source>
        <dbReference type="ARBA" id="ARBA00023136"/>
    </source>
</evidence>
<evidence type="ECO:0000313" key="7">
    <source>
        <dbReference type="EMBL" id="KAG0489693.1"/>
    </source>
</evidence>
<keyword evidence="4 5" id="KW-0472">Membrane</keyword>
<dbReference type="GO" id="GO:0098542">
    <property type="term" value="P:defense response to other organism"/>
    <property type="evidence" value="ECO:0007669"/>
    <property type="project" value="InterPro"/>
</dbReference>
<name>A0A835RP34_VANPL</name>
<feature type="domain" description="Late embryogenesis abundant protein LEA-2 subgroup" evidence="6">
    <location>
        <begin position="98"/>
        <end position="200"/>
    </location>
</feature>
<dbReference type="Proteomes" id="UP000639772">
    <property type="component" value="Chromosome 3"/>
</dbReference>
<evidence type="ECO:0000256" key="3">
    <source>
        <dbReference type="ARBA" id="ARBA00022989"/>
    </source>
</evidence>
<accession>A0A835RP34</accession>
<dbReference type="PANTHER" id="PTHR31415:SF4">
    <property type="entry name" value="NDR1_HIN1-LIKE PROTEIN 3"/>
    <property type="match status" value="1"/>
</dbReference>
<gene>
    <name evidence="7" type="ORF">HPP92_006556</name>
</gene>